<dbReference type="STRING" id="572547.Amico_1733"/>
<dbReference type="OrthoDB" id="9810913at2"/>
<dbReference type="GO" id="GO:0000271">
    <property type="term" value="P:polysaccharide biosynthetic process"/>
    <property type="evidence" value="ECO:0007669"/>
    <property type="project" value="TreeGrafter"/>
</dbReference>
<gene>
    <name evidence="6" type="ordered locus">Amico_1733</name>
</gene>
<accession>D5EH15</accession>
<dbReference type="GO" id="GO:0030170">
    <property type="term" value="F:pyridoxal phosphate binding"/>
    <property type="evidence" value="ECO:0007669"/>
    <property type="project" value="TreeGrafter"/>
</dbReference>
<dbReference type="PANTHER" id="PTHR30244">
    <property type="entry name" value="TRANSAMINASE"/>
    <property type="match status" value="1"/>
</dbReference>
<evidence type="ECO:0000256" key="5">
    <source>
        <dbReference type="RuleBase" id="RU004508"/>
    </source>
</evidence>
<evidence type="ECO:0000313" key="6">
    <source>
        <dbReference type="EMBL" id="ADE57847.1"/>
    </source>
</evidence>
<keyword evidence="6" id="KW-0032">Aminotransferase</keyword>
<evidence type="ECO:0000256" key="2">
    <source>
        <dbReference type="ARBA" id="ARBA00037999"/>
    </source>
</evidence>
<dbReference type="InterPro" id="IPR000653">
    <property type="entry name" value="DegT/StrS_aminotransferase"/>
</dbReference>
<dbReference type="PIRSF" id="PIRSF000390">
    <property type="entry name" value="PLP_StrS"/>
    <property type="match status" value="1"/>
</dbReference>
<protein>
    <submittedName>
        <fullName evidence="6">DegT/DnrJ/EryC1/StrS aminotransferase</fullName>
    </submittedName>
</protein>
<proteinExistence type="inferred from homology"/>
<feature type="modified residue" description="N6-(pyridoxal phosphate)lysine" evidence="4">
    <location>
        <position position="181"/>
    </location>
</feature>
<keyword evidence="6" id="KW-0808">Transferase</keyword>
<comment type="similarity">
    <text evidence="2 5">Belongs to the DegT/DnrJ/EryC1 family.</text>
</comment>
<feature type="active site" description="Proton acceptor" evidence="3">
    <location>
        <position position="181"/>
    </location>
</feature>
<evidence type="ECO:0000313" key="7">
    <source>
        <dbReference type="Proteomes" id="UP000002366"/>
    </source>
</evidence>
<dbReference type="InterPro" id="IPR015424">
    <property type="entry name" value="PyrdxlP-dep_Trfase"/>
</dbReference>
<name>D5EH15_AMICL</name>
<dbReference type="RefSeq" id="WP_013049109.1">
    <property type="nucleotide sequence ID" value="NC_014011.1"/>
</dbReference>
<dbReference type="Pfam" id="PF01041">
    <property type="entry name" value="DegT_DnrJ_EryC1"/>
    <property type="match status" value="1"/>
</dbReference>
<organism evidence="6 7">
    <name type="scientific">Aminobacterium colombiense (strain DSM 12261 / ALA-1)</name>
    <dbReference type="NCBI Taxonomy" id="572547"/>
    <lineage>
        <taxon>Bacteria</taxon>
        <taxon>Thermotogati</taxon>
        <taxon>Synergistota</taxon>
        <taxon>Synergistia</taxon>
        <taxon>Synergistales</taxon>
        <taxon>Aminobacteriaceae</taxon>
        <taxon>Aminobacterium</taxon>
    </lineage>
</organism>
<keyword evidence="7" id="KW-1185">Reference proteome</keyword>
<dbReference type="GO" id="GO:0008483">
    <property type="term" value="F:transaminase activity"/>
    <property type="evidence" value="ECO:0007669"/>
    <property type="project" value="UniProtKB-KW"/>
</dbReference>
<evidence type="ECO:0000256" key="1">
    <source>
        <dbReference type="ARBA" id="ARBA00022898"/>
    </source>
</evidence>
<dbReference type="InterPro" id="IPR015421">
    <property type="entry name" value="PyrdxlP-dep_Trfase_major"/>
</dbReference>
<evidence type="ECO:0000256" key="4">
    <source>
        <dbReference type="PIRSR" id="PIRSR000390-2"/>
    </source>
</evidence>
<dbReference type="HOGENOM" id="CLU_033332_1_0_0"/>
<dbReference type="KEGG" id="aco:Amico_1733"/>
<dbReference type="CDD" id="cd00616">
    <property type="entry name" value="AHBA_syn"/>
    <property type="match status" value="1"/>
</dbReference>
<dbReference type="eggNOG" id="COG0399">
    <property type="taxonomic scope" value="Bacteria"/>
</dbReference>
<dbReference type="EMBL" id="CP001997">
    <property type="protein sequence ID" value="ADE57847.1"/>
    <property type="molecule type" value="Genomic_DNA"/>
</dbReference>
<dbReference type="PANTHER" id="PTHR30244:SF9">
    <property type="entry name" value="PROTEIN RV3402C"/>
    <property type="match status" value="1"/>
</dbReference>
<dbReference type="SUPFAM" id="SSF53383">
    <property type="entry name" value="PLP-dependent transferases"/>
    <property type="match status" value="1"/>
</dbReference>
<evidence type="ECO:0000256" key="3">
    <source>
        <dbReference type="PIRSR" id="PIRSR000390-1"/>
    </source>
</evidence>
<dbReference type="AlphaFoldDB" id="D5EH15"/>
<keyword evidence="1 4" id="KW-0663">Pyridoxal phosphate</keyword>
<sequence length="358" mass="41072">MINVTKPYLPDRKKLEGYIDLIYNTARMANNGPLVRDLTDRLEEYLNVENLLLVANGTLALQIAYRTFGIKGRAITTPFSFVATASSLMWEGITPIFSDIDSQSFCIDPQKIRTNITSETTCIVPVHVFGNPCDMQKIEQLVHNSNLKVIYDGAHAFGVKYRRKSIYSFGDAVTLSFHATKLFHTVEGGAIVFKNREDCEKAKLMVNFGISKPDTIEKLGINAKMNEFQAAMGLCVLDEIETIMEKRQFLWNRYDERLKNYFQLQKRNPEATNNYSYFPILFEDEKSLLCAKRELNNNDINPRRYFYPSLDTLAFLSSPNNMAISRDISKRILCIPIYPDLSTDDQDKVIKILLEQHK</sequence>
<dbReference type="Proteomes" id="UP000002366">
    <property type="component" value="Chromosome"/>
</dbReference>
<reference evidence="6 7" key="1">
    <citation type="journal article" date="2010" name="Stand. Genomic Sci.">
        <title>Complete genome sequence of Aminobacterium colombiense type strain (ALA-1).</title>
        <authorList>
            <person name="Chertkov O."/>
            <person name="Sikorski J."/>
            <person name="Brambilla E."/>
            <person name="Lapidus A."/>
            <person name="Copeland A."/>
            <person name="Glavina Del Rio T."/>
            <person name="Nolan M."/>
            <person name="Lucas S."/>
            <person name="Tice H."/>
            <person name="Cheng J.F."/>
            <person name="Han C."/>
            <person name="Detter J.C."/>
            <person name="Bruce D."/>
            <person name="Tapia R."/>
            <person name="Goodwin L."/>
            <person name="Pitluck S."/>
            <person name="Liolios K."/>
            <person name="Ivanova N."/>
            <person name="Mavromatis K."/>
            <person name="Ovchinnikova G."/>
            <person name="Pati A."/>
            <person name="Chen A."/>
            <person name="Palaniappan K."/>
            <person name="Land M."/>
            <person name="Hauser L."/>
            <person name="Chang Y.J."/>
            <person name="Jeffries C.D."/>
            <person name="Spring S."/>
            <person name="Rohde M."/>
            <person name="Goker M."/>
            <person name="Bristow J."/>
            <person name="Eisen J.A."/>
            <person name="Markowitz V."/>
            <person name="Hugenholtz P."/>
            <person name="Kyrpides N.C."/>
            <person name="Klenk H.P."/>
        </authorList>
    </citation>
    <scope>NUCLEOTIDE SEQUENCE [LARGE SCALE GENOMIC DNA]</scope>
    <source>
        <strain evidence="7">DSM 12261 / ALA-1</strain>
    </source>
</reference>
<dbReference type="Gene3D" id="3.40.640.10">
    <property type="entry name" value="Type I PLP-dependent aspartate aminotransferase-like (Major domain)"/>
    <property type="match status" value="1"/>
</dbReference>